<dbReference type="EC" id="4.2.1.45" evidence="4"/>
<evidence type="ECO:0000313" key="5">
    <source>
        <dbReference type="Proteomes" id="UP000295096"/>
    </source>
</evidence>
<sequence length="346" mass="36447">MVIPSRSFWAGKRVLVTGHTGFKGAWLALLLCRLGARVTGIALPPEPGPNAFELLRVRPLMAADHHADIRDGEALAARLRTLRPEVVLHLAAQAFVGRGYAEPAMTFAANVDGTIHLLEAMRGLPGVAAAVLVTSDKVYRNDGAGRAFREGDALGGADPYSASKAAAEIAVAAWRASFGAALPPLATARAGNVIGGGDFGAQRLIPDLVRAAKAGQPLLLRRPDATRPFQHVLDVLRGYLLLAERLATGEAPPALNFGPADGEIRVRDLIAAWGAPVDWRQEDGPVMSEAPRLGLDSSLAAGTLGWRPLLSTPGAIAETARWYAAWRNGGDVQAEAMASIDRLLPA</sequence>
<dbReference type="Gene3D" id="3.90.25.10">
    <property type="entry name" value="UDP-galactose 4-epimerase, domain 1"/>
    <property type="match status" value="1"/>
</dbReference>
<dbReference type="SUPFAM" id="SSF51735">
    <property type="entry name" value="NAD(P)-binding Rossmann-fold domains"/>
    <property type="match status" value="1"/>
</dbReference>
<name>A0A4R5QHG4_9PROT</name>
<dbReference type="Gene3D" id="3.40.50.720">
    <property type="entry name" value="NAD(P)-binding Rossmann-like Domain"/>
    <property type="match status" value="1"/>
</dbReference>
<dbReference type="Pfam" id="PF01370">
    <property type="entry name" value="Epimerase"/>
    <property type="match status" value="1"/>
</dbReference>
<dbReference type="OrthoDB" id="9801785at2"/>
<organism evidence="4 5">
    <name type="scientific">Dankookia rubra</name>
    <dbReference type="NCBI Taxonomy" id="1442381"/>
    <lineage>
        <taxon>Bacteria</taxon>
        <taxon>Pseudomonadati</taxon>
        <taxon>Pseudomonadota</taxon>
        <taxon>Alphaproteobacteria</taxon>
        <taxon>Acetobacterales</taxon>
        <taxon>Roseomonadaceae</taxon>
        <taxon>Dankookia</taxon>
    </lineage>
</organism>
<evidence type="ECO:0000259" key="3">
    <source>
        <dbReference type="Pfam" id="PF01370"/>
    </source>
</evidence>
<comment type="pathway">
    <text evidence="1">Bacterial outer membrane biogenesis; LPS O-antigen biosynthesis.</text>
</comment>
<keyword evidence="4" id="KW-0456">Lyase</keyword>
<evidence type="ECO:0000256" key="2">
    <source>
        <dbReference type="ARBA" id="ARBA00007637"/>
    </source>
</evidence>
<dbReference type="GO" id="GO:0047733">
    <property type="term" value="F:CDP-glucose 4,6-dehydratase activity"/>
    <property type="evidence" value="ECO:0007669"/>
    <property type="project" value="UniProtKB-EC"/>
</dbReference>
<comment type="caution">
    <text evidence="4">The sequence shown here is derived from an EMBL/GenBank/DDBJ whole genome shotgun (WGS) entry which is preliminary data.</text>
</comment>
<evidence type="ECO:0000313" key="4">
    <source>
        <dbReference type="EMBL" id="TDH61977.1"/>
    </source>
</evidence>
<dbReference type="Proteomes" id="UP000295096">
    <property type="component" value="Unassembled WGS sequence"/>
</dbReference>
<accession>A0A4R5QHG4</accession>
<keyword evidence="5" id="KW-1185">Reference proteome</keyword>
<protein>
    <submittedName>
        <fullName evidence="4">CDP-glucose 4,6-dehydratase</fullName>
        <ecNumber evidence="4">4.2.1.45</ecNumber>
    </submittedName>
</protein>
<feature type="domain" description="NAD-dependent epimerase/dehydratase" evidence="3">
    <location>
        <begin position="14"/>
        <end position="258"/>
    </location>
</feature>
<proteinExistence type="inferred from homology"/>
<dbReference type="InterPro" id="IPR001509">
    <property type="entry name" value="Epimerase_deHydtase"/>
</dbReference>
<dbReference type="InterPro" id="IPR036291">
    <property type="entry name" value="NAD(P)-bd_dom_sf"/>
</dbReference>
<dbReference type="RefSeq" id="WP_133289346.1">
    <property type="nucleotide sequence ID" value="NZ_SMSJ01000016.1"/>
</dbReference>
<evidence type="ECO:0000256" key="1">
    <source>
        <dbReference type="ARBA" id="ARBA00005125"/>
    </source>
</evidence>
<dbReference type="NCBIfam" id="TIGR02622">
    <property type="entry name" value="CDP_4_6_dhtase"/>
    <property type="match status" value="1"/>
</dbReference>
<gene>
    <name evidence="4" type="primary">rfbG</name>
    <name evidence="4" type="ORF">E2C06_14205</name>
</gene>
<dbReference type="EMBL" id="SMSJ01000016">
    <property type="protein sequence ID" value="TDH61977.1"/>
    <property type="molecule type" value="Genomic_DNA"/>
</dbReference>
<dbReference type="AlphaFoldDB" id="A0A4R5QHG4"/>
<reference evidence="4 5" key="1">
    <citation type="journal article" date="2016" name="J. Microbiol.">
        <title>Dankookia rubra gen. nov., sp. nov., an alphaproteobacterium isolated from sediment of a shallow stream.</title>
        <authorList>
            <person name="Kim W.H."/>
            <person name="Kim D.H."/>
            <person name="Kang K."/>
            <person name="Ahn T.Y."/>
        </authorList>
    </citation>
    <scope>NUCLEOTIDE SEQUENCE [LARGE SCALE GENOMIC DNA]</scope>
    <source>
        <strain evidence="4 5">JCM30602</strain>
    </source>
</reference>
<dbReference type="PANTHER" id="PTHR43000">
    <property type="entry name" value="DTDP-D-GLUCOSE 4,6-DEHYDRATASE-RELATED"/>
    <property type="match status" value="1"/>
</dbReference>
<comment type="similarity">
    <text evidence="2">Belongs to the NAD(P)-dependent epimerase/dehydratase family.</text>
</comment>
<dbReference type="InterPro" id="IPR013445">
    <property type="entry name" value="CDP_4_6_deHydtase"/>
</dbReference>